<evidence type="ECO:0008006" key="3">
    <source>
        <dbReference type="Google" id="ProtNLM"/>
    </source>
</evidence>
<protein>
    <recommendedName>
        <fullName evidence="3">Cell shape determination protein CcmA</fullName>
    </recommendedName>
</protein>
<gene>
    <name evidence="2" type="ORF">BN3087_560008</name>
</gene>
<dbReference type="PANTHER" id="PTHR35024">
    <property type="entry name" value="HYPOTHETICAL CYTOSOLIC PROTEIN"/>
    <property type="match status" value="1"/>
</dbReference>
<reference evidence="2" key="1">
    <citation type="submission" date="2015-11" db="EMBL/GenBank/DDBJ databases">
        <authorList>
            <person name="Zhang Y."/>
            <person name="Guo Z."/>
        </authorList>
    </citation>
    <scope>NUCLEOTIDE SEQUENCE</scope>
    <source>
        <strain evidence="2">BN30871</strain>
    </source>
</reference>
<comment type="similarity">
    <text evidence="1">Belongs to the bactofilin family.</text>
</comment>
<evidence type="ECO:0000313" key="2">
    <source>
        <dbReference type="EMBL" id="CUV66013.1"/>
    </source>
</evidence>
<dbReference type="Pfam" id="PF04519">
    <property type="entry name" value="Bactofilin"/>
    <property type="match status" value="1"/>
</dbReference>
<accession>A0A0S4XP48</accession>
<dbReference type="InterPro" id="IPR007607">
    <property type="entry name" value="BacA/B"/>
</dbReference>
<name>A0A0S4XP48_9BACT</name>
<sequence length="152" mass="16198">MGIFSKSSSKTKSKISYNATIIADDCSIVGGITTGSDVVVNGKFEGILSSKQAVTVGESGELYGDIKCQTIVIGGLVDGVVDANVIHILSTGRVVGQLTYSKITIEENGFFDGKTTLKGNSLQSKYAEIEHKYDNITDTKVVDIKVEENNIN</sequence>
<dbReference type="EMBL" id="FAXN01000058">
    <property type="protein sequence ID" value="CUV66013.1"/>
    <property type="molecule type" value="Genomic_DNA"/>
</dbReference>
<evidence type="ECO:0000256" key="1">
    <source>
        <dbReference type="ARBA" id="ARBA00044755"/>
    </source>
</evidence>
<dbReference type="PANTHER" id="PTHR35024:SF4">
    <property type="entry name" value="POLYMER-FORMING CYTOSKELETAL PROTEIN"/>
    <property type="match status" value="1"/>
</dbReference>
<dbReference type="AlphaFoldDB" id="A0A0S4XP48"/>
<organism evidence="2">
    <name type="scientific">Sulfurovum sp. enrichment culture clone C5</name>
    <dbReference type="NCBI Taxonomy" id="497650"/>
    <lineage>
        <taxon>Bacteria</taxon>
        <taxon>Pseudomonadati</taxon>
        <taxon>Campylobacterota</taxon>
        <taxon>Epsilonproteobacteria</taxon>
        <taxon>Campylobacterales</taxon>
        <taxon>Sulfurovaceae</taxon>
        <taxon>Sulfurovum</taxon>
        <taxon>environmental samples</taxon>
    </lineage>
</organism>
<proteinExistence type="inferred from homology"/>